<feature type="domain" description="Protein argonaute N-terminal" evidence="1">
    <location>
        <begin position="26"/>
        <end position="144"/>
    </location>
</feature>
<keyword evidence="3" id="KW-1185">Reference proteome</keyword>
<accession>A0A835LZQ0</accession>
<dbReference type="Pfam" id="PF16486">
    <property type="entry name" value="ArgoN"/>
    <property type="match status" value="1"/>
</dbReference>
<dbReference type="OrthoDB" id="1938994at2759"/>
<evidence type="ECO:0000259" key="1">
    <source>
        <dbReference type="Pfam" id="PF16486"/>
    </source>
</evidence>
<dbReference type="EMBL" id="JADFTS010000003">
    <property type="protein sequence ID" value="KAF9614273.1"/>
    <property type="molecule type" value="Genomic_DNA"/>
</dbReference>
<protein>
    <recommendedName>
        <fullName evidence="1">Protein argonaute N-terminal domain-containing protein</fullName>
    </recommendedName>
</protein>
<organism evidence="2 3">
    <name type="scientific">Coptis chinensis</name>
    <dbReference type="NCBI Taxonomy" id="261450"/>
    <lineage>
        <taxon>Eukaryota</taxon>
        <taxon>Viridiplantae</taxon>
        <taxon>Streptophyta</taxon>
        <taxon>Embryophyta</taxon>
        <taxon>Tracheophyta</taxon>
        <taxon>Spermatophyta</taxon>
        <taxon>Magnoliopsida</taxon>
        <taxon>Ranunculales</taxon>
        <taxon>Ranunculaceae</taxon>
        <taxon>Coptidoideae</taxon>
        <taxon>Coptis</taxon>
    </lineage>
</organism>
<dbReference type="Proteomes" id="UP000631114">
    <property type="component" value="Unassembled WGS sequence"/>
</dbReference>
<dbReference type="AlphaFoldDB" id="A0A835LZQ0"/>
<dbReference type="PANTHER" id="PTHR22891">
    <property type="entry name" value="EUKARYOTIC TRANSLATION INITIATION FACTOR 2C"/>
    <property type="match status" value="1"/>
</dbReference>
<comment type="caution">
    <text evidence="2">The sequence shown here is derived from an EMBL/GenBank/DDBJ whole genome shotgun (WGS) entry which is preliminary data.</text>
</comment>
<name>A0A835LZQ0_9MAGN</name>
<reference evidence="2 3" key="1">
    <citation type="submission" date="2020-10" db="EMBL/GenBank/DDBJ databases">
        <title>The Coptis chinensis genome and diversification of protoberbering-type alkaloids.</title>
        <authorList>
            <person name="Wang B."/>
            <person name="Shu S."/>
            <person name="Song C."/>
            <person name="Liu Y."/>
        </authorList>
    </citation>
    <scope>NUCLEOTIDE SEQUENCE [LARGE SCALE GENOMIC DNA]</scope>
    <source>
        <strain evidence="2">HL-2020</strain>
        <tissue evidence="2">Leaf</tissue>
    </source>
</reference>
<dbReference type="InterPro" id="IPR032474">
    <property type="entry name" value="Argonaute_N"/>
</dbReference>
<proteinExistence type="predicted"/>
<sequence length="154" mass="17813">MKTTTKNRRRRLRVVLRRVLDKPGTKCIVKANHFLVELPDKDLNHYHVAITPEPVVSSRRLNRAIMAQSVKLYRESDLGYKAADLWFTLQSSEGSNLGFFESRQREFKVTIKFVARADLQHLHQFLAGNADTPQEALQVLDIVLRELSTQRRVS</sequence>
<evidence type="ECO:0000313" key="2">
    <source>
        <dbReference type="EMBL" id="KAF9614273.1"/>
    </source>
</evidence>
<gene>
    <name evidence="2" type="ORF">IFM89_016565</name>
</gene>
<evidence type="ECO:0000313" key="3">
    <source>
        <dbReference type="Proteomes" id="UP000631114"/>
    </source>
</evidence>